<dbReference type="PROSITE" id="PS50055">
    <property type="entry name" value="TYR_PHOSPHATASE_PTP"/>
    <property type="match status" value="1"/>
</dbReference>
<evidence type="ECO:0000259" key="1">
    <source>
        <dbReference type="PROSITE" id="PS50055"/>
    </source>
</evidence>
<proteinExistence type="predicted"/>
<dbReference type="PANTHER" id="PTHR46957:SF3">
    <property type="entry name" value="CYTOKINE RECEPTOR"/>
    <property type="match status" value="1"/>
</dbReference>
<comment type="caution">
    <text evidence="2">The sequence shown here is derived from an EMBL/GenBank/DDBJ whole genome shotgun (WGS) entry which is preliminary data.</text>
</comment>
<keyword evidence="3" id="KW-1185">Reference proteome</keyword>
<gene>
    <name evidence="2" type="ORF">PR048_012494</name>
</gene>
<protein>
    <recommendedName>
        <fullName evidence="1">Tyrosine-protein phosphatase domain-containing protein</fullName>
    </recommendedName>
</protein>
<sequence length="103" mass="11903">MEVAQFGDTEIEVSGLKSHVEKLKKWQNGKEKCSMEEEFDKLNLVLEDRKSYSVGDGEENRSKNRSDVVIPFDRNRVMLTPIPGREHSTYINASFIEVSRHCE</sequence>
<accession>A0ABQ9HQ60</accession>
<reference evidence="2 3" key="1">
    <citation type="submission" date="2023-02" db="EMBL/GenBank/DDBJ databases">
        <title>LHISI_Scaffold_Assembly.</title>
        <authorList>
            <person name="Stuart O.P."/>
            <person name="Cleave R."/>
            <person name="Magrath M.J.L."/>
            <person name="Mikheyev A.S."/>
        </authorList>
    </citation>
    <scope>NUCLEOTIDE SEQUENCE [LARGE SCALE GENOMIC DNA]</scope>
    <source>
        <strain evidence="2">Daus_M_001</strain>
        <tissue evidence="2">Leg muscle</tissue>
    </source>
</reference>
<dbReference type="InterPro" id="IPR000242">
    <property type="entry name" value="PTP_cat"/>
</dbReference>
<evidence type="ECO:0000313" key="2">
    <source>
        <dbReference type="EMBL" id="KAJ8886285.1"/>
    </source>
</evidence>
<dbReference type="InterPro" id="IPR050713">
    <property type="entry name" value="RTP_Phos/Ushers"/>
</dbReference>
<dbReference type="Gene3D" id="3.90.190.10">
    <property type="entry name" value="Protein tyrosine phosphatase superfamily"/>
    <property type="match status" value="1"/>
</dbReference>
<dbReference type="SUPFAM" id="SSF52799">
    <property type="entry name" value="(Phosphotyrosine protein) phosphatases II"/>
    <property type="match status" value="1"/>
</dbReference>
<name>A0ABQ9HQ60_9NEOP</name>
<dbReference type="Proteomes" id="UP001159363">
    <property type="component" value="Chromosome X"/>
</dbReference>
<dbReference type="Pfam" id="PF00102">
    <property type="entry name" value="Y_phosphatase"/>
    <property type="match status" value="1"/>
</dbReference>
<feature type="domain" description="Tyrosine-protein phosphatase" evidence="1">
    <location>
        <begin position="35"/>
        <end position="103"/>
    </location>
</feature>
<evidence type="ECO:0000313" key="3">
    <source>
        <dbReference type="Proteomes" id="UP001159363"/>
    </source>
</evidence>
<dbReference type="PANTHER" id="PTHR46957">
    <property type="entry name" value="CYTOKINE RECEPTOR"/>
    <property type="match status" value="1"/>
</dbReference>
<organism evidence="2 3">
    <name type="scientific">Dryococelus australis</name>
    <dbReference type="NCBI Taxonomy" id="614101"/>
    <lineage>
        <taxon>Eukaryota</taxon>
        <taxon>Metazoa</taxon>
        <taxon>Ecdysozoa</taxon>
        <taxon>Arthropoda</taxon>
        <taxon>Hexapoda</taxon>
        <taxon>Insecta</taxon>
        <taxon>Pterygota</taxon>
        <taxon>Neoptera</taxon>
        <taxon>Polyneoptera</taxon>
        <taxon>Phasmatodea</taxon>
        <taxon>Verophasmatodea</taxon>
        <taxon>Anareolatae</taxon>
        <taxon>Phasmatidae</taxon>
        <taxon>Eurycanthinae</taxon>
        <taxon>Dryococelus</taxon>
    </lineage>
</organism>
<dbReference type="InterPro" id="IPR029021">
    <property type="entry name" value="Prot-tyrosine_phosphatase-like"/>
</dbReference>
<dbReference type="EMBL" id="JARBHB010000004">
    <property type="protein sequence ID" value="KAJ8886285.1"/>
    <property type="molecule type" value="Genomic_DNA"/>
</dbReference>